<organism evidence="1 2">
    <name type="scientific">Novosphingobium piscinae</name>
    <dbReference type="NCBI Taxonomy" id="1507448"/>
    <lineage>
        <taxon>Bacteria</taxon>
        <taxon>Pseudomonadati</taxon>
        <taxon>Pseudomonadota</taxon>
        <taxon>Alphaproteobacteria</taxon>
        <taxon>Sphingomonadales</taxon>
        <taxon>Sphingomonadaceae</taxon>
        <taxon>Novosphingobium</taxon>
    </lineage>
</organism>
<gene>
    <name evidence="1" type="ORF">H7F53_08760</name>
</gene>
<proteinExistence type="predicted"/>
<reference evidence="1 2" key="1">
    <citation type="submission" date="2020-08" db="EMBL/GenBank/DDBJ databases">
        <title>The genome sequence of type strain Novosphingobium piscinae KCTC 42194.</title>
        <authorList>
            <person name="Liu Y."/>
        </authorList>
    </citation>
    <scope>NUCLEOTIDE SEQUENCE [LARGE SCALE GENOMIC DNA]</scope>
    <source>
        <strain evidence="1 2">KCTC 42194</strain>
    </source>
</reference>
<keyword evidence="2" id="KW-1185">Reference proteome</keyword>
<evidence type="ECO:0000313" key="2">
    <source>
        <dbReference type="Proteomes" id="UP000551327"/>
    </source>
</evidence>
<dbReference type="AlphaFoldDB" id="A0A7X1FZI7"/>
<accession>A0A7X1FZI7</accession>
<name>A0A7X1FZI7_9SPHN</name>
<protein>
    <submittedName>
        <fullName evidence="1">Uncharacterized protein</fullName>
    </submittedName>
</protein>
<dbReference type="EMBL" id="JACLAX010000007">
    <property type="protein sequence ID" value="MBC2669232.1"/>
    <property type="molecule type" value="Genomic_DNA"/>
</dbReference>
<evidence type="ECO:0000313" key="1">
    <source>
        <dbReference type="EMBL" id="MBC2669232.1"/>
    </source>
</evidence>
<comment type="caution">
    <text evidence="1">The sequence shown here is derived from an EMBL/GenBank/DDBJ whole genome shotgun (WGS) entry which is preliminary data.</text>
</comment>
<dbReference type="Proteomes" id="UP000551327">
    <property type="component" value="Unassembled WGS sequence"/>
</dbReference>
<sequence length="312" mass="34853">MLDIATLLDAKVELSEAAPAWDLFISAYNDSERVRSVFERVPALERHWWVMPEYRYRPSELPEIPSSSFLAEGDEASIINAGLAAAGFDQSRHRRLLFDITGMMRPHILYLMAHLADIGVTAFDLLYTEPEQYARKADTVFSIGEDVRVVTVNGYVGAHETETSGDVVVVGIGYDHHLISHVLQAKEGARVLQLHSFPSLSADMYHESILRFDKVQSEQPRSGDEIYYCSANDPFVTAASLAAAVHSAGRHYRITNLYLSPLATKPQAVGFGLHYLRHLRDCPASIIYPSSPSYSRETTTGVGRSWIYPIHL</sequence>
<dbReference type="RefSeq" id="WP_185679112.1">
    <property type="nucleotide sequence ID" value="NZ_JACLAX010000007.1"/>
</dbReference>